<evidence type="ECO:0000313" key="3">
    <source>
        <dbReference type="Proteomes" id="UP001589619"/>
    </source>
</evidence>
<keyword evidence="1" id="KW-0812">Transmembrane</keyword>
<feature type="transmembrane region" description="Helical" evidence="1">
    <location>
        <begin position="12"/>
        <end position="30"/>
    </location>
</feature>
<dbReference type="EMBL" id="JBHMAG010000003">
    <property type="protein sequence ID" value="MFB9750525.1"/>
    <property type="molecule type" value="Genomic_DNA"/>
</dbReference>
<keyword evidence="1" id="KW-1133">Transmembrane helix</keyword>
<comment type="caution">
    <text evidence="2">The sequence shown here is derived from an EMBL/GenBank/DDBJ whole genome shotgun (WGS) entry which is preliminary data.</text>
</comment>
<gene>
    <name evidence="2" type="ORF">ACFFNY_02980</name>
</gene>
<evidence type="ECO:0000313" key="2">
    <source>
        <dbReference type="EMBL" id="MFB9750525.1"/>
    </source>
</evidence>
<keyword evidence="1" id="KW-0472">Membrane</keyword>
<evidence type="ECO:0000256" key="1">
    <source>
        <dbReference type="SAM" id="Phobius"/>
    </source>
</evidence>
<organism evidence="2 3">
    <name type="scientific">Paenibacillus hodogayensis</name>
    <dbReference type="NCBI Taxonomy" id="279208"/>
    <lineage>
        <taxon>Bacteria</taxon>
        <taxon>Bacillati</taxon>
        <taxon>Bacillota</taxon>
        <taxon>Bacilli</taxon>
        <taxon>Bacillales</taxon>
        <taxon>Paenibacillaceae</taxon>
        <taxon>Paenibacillus</taxon>
    </lineage>
</organism>
<sequence length="67" mass="7565">MRCMLRWFNRIHLVWAFALLTVAHFVLYYSLGNANWLMLAVLAALVDTGAIAVVQLVGKQFGKEQGK</sequence>
<reference evidence="2 3" key="1">
    <citation type="submission" date="2024-09" db="EMBL/GenBank/DDBJ databases">
        <authorList>
            <person name="Sun Q."/>
            <person name="Mori K."/>
        </authorList>
    </citation>
    <scope>NUCLEOTIDE SEQUENCE [LARGE SCALE GENOMIC DNA]</scope>
    <source>
        <strain evidence="2 3">JCM 12520</strain>
    </source>
</reference>
<evidence type="ECO:0008006" key="4">
    <source>
        <dbReference type="Google" id="ProtNLM"/>
    </source>
</evidence>
<dbReference type="RefSeq" id="WP_344906917.1">
    <property type="nucleotide sequence ID" value="NZ_BAAAYO010000005.1"/>
</dbReference>
<dbReference type="Proteomes" id="UP001589619">
    <property type="component" value="Unassembled WGS sequence"/>
</dbReference>
<accession>A0ABV5VQH6</accession>
<protein>
    <recommendedName>
        <fullName evidence="4">DUF4305 domain-containing protein</fullName>
    </recommendedName>
</protein>
<keyword evidence="3" id="KW-1185">Reference proteome</keyword>
<feature type="transmembrane region" description="Helical" evidence="1">
    <location>
        <begin position="36"/>
        <end position="57"/>
    </location>
</feature>
<name>A0ABV5VQH6_9BACL</name>
<proteinExistence type="predicted"/>